<feature type="compositionally biased region" description="Basic and acidic residues" evidence="5">
    <location>
        <begin position="1"/>
        <end position="11"/>
    </location>
</feature>
<dbReference type="InterPro" id="IPR036259">
    <property type="entry name" value="MFS_trans_sf"/>
</dbReference>
<feature type="domain" description="Major facilitator superfamily (MFS) profile" evidence="7">
    <location>
        <begin position="74"/>
        <end position="501"/>
    </location>
</feature>
<keyword evidence="9" id="KW-1185">Reference proteome</keyword>
<evidence type="ECO:0000313" key="9">
    <source>
        <dbReference type="Proteomes" id="UP000245771"/>
    </source>
</evidence>
<dbReference type="EMBL" id="KZ819605">
    <property type="protein sequence ID" value="PWN32616.1"/>
    <property type="molecule type" value="Genomic_DNA"/>
</dbReference>
<dbReference type="SUPFAM" id="SSF103473">
    <property type="entry name" value="MFS general substrate transporter"/>
    <property type="match status" value="1"/>
</dbReference>
<dbReference type="InterPro" id="IPR011701">
    <property type="entry name" value="MFS"/>
</dbReference>
<dbReference type="GO" id="GO:0022857">
    <property type="term" value="F:transmembrane transporter activity"/>
    <property type="evidence" value="ECO:0007669"/>
    <property type="project" value="InterPro"/>
</dbReference>
<feature type="transmembrane region" description="Helical" evidence="6">
    <location>
        <begin position="387"/>
        <end position="406"/>
    </location>
</feature>
<comment type="subcellular location">
    <subcellularLocation>
        <location evidence="1">Membrane</location>
        <topology evidence="1">Multi-pass membrane protein</topology>
    </subcellularLocation>
</comment>
<dbReference type="STRING" id="1280837.A0A316V4Z5"/>
<dbReference type="PANTHER" id="PTHR23502:SF7">
    <property type="entry name" value="DRUG_PROTON ANTIPORTER YHK8-RELATED"/>
    <property type="match status" value="1"/>
</dbReference>
<evidence type="ECO:0000256" key="1">
    <source>
        <dbReference type="ARBA" id="ARBA00004141"/>
    </source>
</evidence>
<dbReference type="AlphaFoldDB" id="A0A316V4Z5"/>
<dbReference type="FunCoup" id="A0A316V4Z5">
    <property type="interactions" value="5"/>
</dbReference>
<dbReference type="RefSeq" id="XP_025352918.1">
    <property type="nucleotide sequence ID" value="XM_025496751.1"/>
</dbReference>
<reference evidence="8 9" key="1">
    <citation type="journal article" date="2018" name="Mol. Biol. Evol.">
        <title>Broad Genomic Sampling Reveals a Smut Pathogenic Ancestry of the Fungal Clade Ustilaginomycotina.</title>
        <authorList>
            <person name="Kijpornyongpan T."/>
            <person name="Mondo S.J."/>
            <person name="Barry K."/>
            <person name="Sandor L."/>
            <person name="Lee J."/>
            <person name="Lipzen A."/>
            <person name="Pangilinan J."/>
            <person name="LaButti K."/>
            <person name="Hainaut M."/>
            <person name="Henrissat B."/>
            <person name="Grigoriev I.V."/>
            <person name="Spatafora J.W."/>
            <person name="Aime M.C."/>
        </authorList>
    </citation>
    <scope>NUCLEOTIDE SEQUENCE [LARGE SCALE GENOMIC DNA]</scope>
    <source>
        <strain evidence="8 9">MCA 3882</strain>
    </source>
</reference>
<evidence type="ECO:0000259" key="7">
    <source>
        <dbReference type="PROSITE" id="PS50850"/>
    </source>
</evidence>
<feature type="transmembrane region" description="Helical" evidence="6">
    <location>
        <begin position="194"/>
        <end position="216"/>
    </location>
</feature>
<feature type="transmembrane region" description="Helical" evidence="6">
    <location>
        <begin position="109"/>
        <end position="128"/>
    </location>
</feature>
<dbReference type="Proteomes" id="UP000245771">
    <property type="component" value="Unassembled WGS sequence"/>
</dbReference>
<feature type="transmembrane region" description="Helical" evidence="6">
    <location>
        <begin position="228"/>
        <end position="246"/>
    </location>
</feature>
<feature type="transmembrane region" description="Helical" evidence="6">
    <location>
        <begin position="140"/>
        <end position="157"/>
    </location>
</feature>
<feature type="transmembrane region" description="Helical" evidence="6">
    <location>
        <begin position="412"/>
        <end position="436"/>
    </location>
</feature>
<feature type="compositionally biased region" description="Basic and acidic residues" evidence="5">
    <location>
        <begin position="36"/>
        <end position="46"/>
    </location>
</feature>
<keyword evidence="4 6" id="KW-0472">Membrane</keyword>
<protein>
    <submittedName>
        <fullName evidence="8">MFS general substrate transporter</fullName>
    </submittedName>
</protein>
<name>A0A316V4Z5_9BASI</name>
<keyword evidence="3 6" id="KW-1133">Transmembrane helix</keyword>
<evidence type="ECO:0000256" key="6">
    <source>
        <dbReference type="SAM" id="Phobius"/>
    </source>
</evidence>
<feature type="transmembrane region" description="Helical" evidence="6">
    <location>
        <begin position="478"/>
        <end position="499"/>
    </location>
</feature>
<feature type="transmembrane region" description="Helical" evidence="6">
    <location>
        <begin position="343"/>
        <end position="363"/>
    </location>
</feature>
<organism evidence="8 9">
    <name type="scientific">Meira miltonrushii</name>
    <dbReference type="NCBI Taxonomy" id="1280837"/>
    <lineage>
        <taxon>Eukaryota</taxon>
        <taxon>Fungi</taxon>
        <taxon>Dikarya</taxon>
        <taxon>Basidiomycota</taxon>
        <taxon>Ustilaginomycotina</taxon>
        <taxon>Exobasidiomycetes</taxon>
        <taxon>Exobasidiales</taxon>
        <taxon>Brachybasidiaceae</taxon>
        <taxon>Meira</taxon>
    </lineage>
</organism>
<dbReference type="FunFam" id="1.20.1250.20:FF:000082">
    <property type="entry name" value="MFS multidrug transporter, putative"/>
    <property type="match status" value="1"/>
</dbReference>
<dbReference type="GO" id="GO:0005886">
    <property type="term" value="C:plasma membrane"/>
    <property type="evidence" value="ECO:0007669"/>
    <property type="project" value="TreeGrafter"/>
</dbReference>
<evidence type="ECO:0000256" key="4">
    <source>
        <dbReference type="ARBA" id="ARBA00023136"/>
    </source>
</evidence>
<dbReference type="InterPro" id="IPR005829">
    <property type="entry name" value="Sugar_transporter_CS"/>
</dbReference>
<dbReference type="InterPro" id="IPR020846">
    <property type="entry name" value="MFS_dom"/>
</dbReference>
<dbReference type="CDD" id="cd17323">
    <property type="entry name" value="MFS_Tpo1_MDR_like"/>
    <property type="match status" value="1"/>
</dbReference>
<evidence type="ECO:0000256" key="5">
    <source>
        <dbReference type="SAM" id="MobiDB-lite"/>
    </source>
</evidence>
<dbReference type="Pfam" id="PF07690">
    <property type="entry name" value="MFS_1"/>
    <property type="match status" value="1"/>
</dbReference>
<dbReference type="PANTHER" id="PTHR23502">
    <property type="entry name" value="MAJOR FACILITATOR SUPERFAMILY"/>
    <property type="match status" value="1"/>
</dbReference>
<proteinExistence type="predicted"/>
<sequence>MTTENQLEKGQHQQGTESPISTPSLHDNTPDQDDISEPKSEKHAKDDGILVEFSKDSHDPSNPATFSNLKKWWIIAVISTTSTMVTCASSVVSTGYQGIEMDLHVSHEVAILGLSLFVLGLGSGPIFLAPFSEFYGRRPVYLLSLTAFFLLGFPVAFANNPAVFFIFRYLTGFAGSAFLSVAGGSITDMYSPKYSFFPMAVYTSSPFMGPVLGPVYSGFVVQFADWRWSFRVIIIWSFVQLILVAFTPETFPPQLLIQKARRIRKETGNNSYYAQHERDLAAKSLVKTIAVSGSRVFLLLALEPMLLLLCLWCAILLGILYLFFELFPIVFAKHNFNDYQNGLSFLGLGIGVMSGVVLMKFWFAKRYTRLSEKNGGKAPPEARLDPAKLGAILCPIGLFIFAFTSYRNVHWIAPIIGSIPFGVGFLLIFTSVFTFTTDNWRPVAASGMGANSVARSIFAAAFPLFATQMASRLTTTGAAALLAGLNVVIIPLPFVFARYGPQLRAKSKYAMK</sequence>
<evidence type="ECO:0000313" key="8">
    <source>
        <dbReference type="EMBL" id="PWN32616.1"/>
    </source>
</evidence>
<feature type="transmembrane region" description="Helical" evidence="6">
    <location>
        <begin position="72"/>
        <end position="97"/>
    </location>
</feature>
<feature type="region of interest" description="Disordered" evidence="5">
    <location>
        <begin position="1"/>
        <end position="46"/>
    </location>
</feature>
<dbReference type="PROSITE" id="PS00216">
    <property type="entry name" value="SUGAR_TRANSPORT_1"/>
    <property type="match status" value="1"/>
</dbReference>
<dbReference type="GeneID" id="37018532"/>
<dbReference type="OrthoDB" id="3561359at2759"/>
<evidence type="ECO:0000256" key="3">
    <source>
        <dbReference type="ARBA" id="ARBA00022989"/>
    </source>
</evidence>
<dbReference type="GO" id="GO:0042908">
    <property type="term" value="P:xenobiotic transport"/>
    <property type="evidence" value="ECO:0007669"/>
    <property type="project" value="UniProtKB-ARBA"/>
</dbReference>
<feature type="compositionally biased region" description="Polar residues" evidence="5">
    <location>
        <begin position="12"/>
        <end position="27"/>
    </location>
</feature>
<accession>A0A316V4Z5</accession>
<dbReference type="GO" id="GO:0140115">
    <property type="term" value="P:export across plasma membrane"/>
    <property type="evidence" value="ECO:0007669"/>
    <property type="project" value="UniProtKB-ARBA"/>
</dbReference>
<feature type="transmembrane region" description="Helical" evidence="6">
    <location>
        <begin position="296"/>
        <end position="323"/>
    </location>
</feature>
<dbReference type="InParanoid" id="A0A316V4Z5"/>
<feature type="transmembrane region" description="Helical" evidence="6">
    <location>
        <begin position="163"/>
        <end position="182"/>
    </location>
</feature>
<dbReference type="Gene3D" id="1.20.1250.20">
    <property type="entry name" value="MFS general substrate transporter like domains"/>
    <property type="match status" value="1"/>
</dbReference>
<evidence type="ECO:0000256" key="2">
    <source>
        <dbReference type="ARBA" id="ARBA00022692"/>
    </source>
</evidence>
<gene>
    <name evidence="8" type="ORF">FA14DRAFT_126499</name>
</gene>
<dbReference type="PROSITE" id="PS50850">
    <property type="entry name" value="MFS"/>
    <property type="match status" value="1"/>
</dbReference>
<feature type="transmembrane region" description="Helical" evidence="6">
    <location>
        <begin position="448"/>
        <end position="466"/>
    </location>
</feature>
<keyword evidence="2 6" id="KW-0812">Transmembrane</keyword>